<dbReference type="Ensembl" id="ENSPNAT00000022562.2">
    <property type="protein sequence ID" value="ENSPNAP00000032540.2"/>
    <property type="gene ID" value="ENSPNAG00000020532.2"/>
</dbReference>
<dbReference type="OMA" id="CGHTYLM"/>
<dbReference type="Gene3D" id="2.60.40.10">
    <property type="entry name" value="Immunoglobulins"/>
    <property type="match status" value="8"/>
</dbReference>
<dbReference type="PANTHER" id="PTHR47135:SF1">
    <property type="entry name" value="FIBRONECTIN TYPE III DOMAIN-CONTAINING PROTEIN 7"/>
    <property type="match status" value="1"/>
</dbReference>
<feature type="domain" description="Fibronectin type-III" evidence="2">
    <location>
        <begin position="111"/>
        <end position="200"/>
    </location>
</feature>
<reference evidence="3 4" key="1">
    <citation type="submission" date="2020-10" db="EMBL/GenBank/DDBJ databases">
        <title>Pygocentrus nattereri (red-bellied piranha) genome, fPygNat1, primary haplotype.</title>
        <authorList>
            <person name="Myers G."/>
            <person name="Meyer A."/>
            <person name="Karagic N."/>
            <person name="Pippel M."/>
            <person name="Winkler S."/>
            <person name="Tracey A."/>
            <person name="Wood J."/>
            <person name="Formenti G."/>
            <person name="Howe K."/>
            <person name="Fedrigo O."/>
            <person name="Jarvis E.D."/>
        </authorList>
    </citation>
    <scope>NUCLEOTIDE SEQUENCE [LARGE SCALE GENOMIC DNA]</scope>
</reference>
<dbReference type="Proteomes" id="UP001501920">
    <property type="component" value="Chromosome 9"/>
</dbReference>
<evidence type="ECO:0000313" key="3">
    <source>
        <dbReference type="Ensembl" id="ENSPNAP00000032540.2"/>
    </source>
</evidence>
<dbReference type="PANTHER" id="PTHR47135">
    <property type="entry name" value="FIBRONECTIN TYPE III DOMAIN-CONTAINING PROTEIN 7"/>
    <property type="match status" value="1"/>
</dbReference>
<dbReference type="AlphaFoldDB" id="A0A3B4E9P2"/>
<dbReference type="InterPro" id="IPR036116">
    <property type="entry name" value="FN3_sf"/>
</dbReference>
<reference evidence="3" key="3">
    <citation type="submission" date="2025-09" db="UniProtKB">
        <authorList>
            <consortium name="Ensembl"/>
        </authorList>
    </citation>
    <scope>IDENTIFICATION</scope>
</reference>
<evidence type="ECO:0000256" key="1">
    <source>
        <dbReference type="SAM" id="SignalP"/>
    </source>
</evidence>
<name>A0A3B4E9P2_PYGNA</name>
<dbReference type="Pfam" id="PF09294">
    <property type="entry name" value="Interfer-bind"/>
    <property type="match status" value="1"/>
</dbReference>
<dbReference type="GeneTree" id="ENSGT00390000004674"/>
<dbReference type="InterPro" id="IPR003961">
    <property type="entry name" value="FN3_dom"/>
</dbReference>
<feature type="chain" id="PRO_5043601931" description="Fibronectin type-III domain-containing protein" evidence="1">
    <location>
        <begin position="24"/>
        <end position="816"/>
    </location>
</feature>
<dbReference type="CDD" id="cd00063">
    <property type="entry name" value="FN3"/>
    <property type="match status" value="4"/>
</dbReference>
<dbReference type="SMART" id="SM00060">
    <property type="entry name" value="FN3"/>
    <property type="match status" value="9"/>
</dbReference>
<evidence type="ECO:0000313" key="4">
    <source>
        <dbReference type="Proteomes" id="UP001501920"/>
    </source>
</evidence>
<sequence>MDLCGIKLWMFLLGMISQNAVQGSSLTISIYTATSKSAVLRWNSYPGSSSYRVTAFLRNSVQPFVFSSFSQNTLMGSINSLSPNTNYTFQVEALDGSMTVLTQSSLDGSTAPDVPTIKTASSKQSQNMTVEFVEVPGATSYIIRAETSDGSFFSEMTVLGTPGTIVGLQPYTDYTLSVMSVNSAGRSQPSEFVQAKTVLASPQLTSSSPSNSSIVVLWAPVPHAVLYSLSIIREGSFLQSPINTTNTSVTINSLEAGTIYCIKVNAWSPESVPGDDVTVCQITRPSTPQSVVLQTVNGMTTLSVSWATVRGADRYTVISSSGLNCTSNSSTCMLTPLTCGQIQYISVTAMNQAGPSLPSDPQQFITFPCPPQPLRVDEIAAGNCSVVWSSVAYVDYYTAFIKRDDGTEQTCNSTGTSCNFNCHCGYSYIMSVFANNQAGSSPSGPVLNQTTLPCCPGNMSVSSVSWESVMISWMAVRGADVYETRAVDAKGELVCNDTSPVCVLSDLTCNTRYSLLVAACNDPRGCNRTCSPQTYQTAPCMPEIVQVTRSNSSSINITWTSTNSAANYTVSVIGSVGNPLTCQSGGTSCTVTGLACGTSYRINAIASTAAGLSMPSYSVPFETAPCCPQNLSVLQVTQAMSNVSWSEARGVQSFIASLTSPRGHAQCHTAQTTCLMGCITCGTNYTVSLQAISSTGSTAECTYHGFSTSECCPSGIRLFRRANNTLRVQWRSSSPLSNYTAVVTGSTSSHSCSPLETGQNTCDVSDITCGDVYSVVVAPVNPDGTVVQFCSSRMYSVFCSGSGVGTVLYRGRRSVD</sequence>
<keyword evidence="1" id="KW-0732">Signal</keyword>
<dbReference type="OrthoDB" id="9927686at2759"/>
<dbReference type="Pfam" id="PF00041">
    <property type="entry name" value="fn3"/>
    <property type="match status" value="2"/>
</dbReference>
<feature type="domain" description="Fibronectin type-III" evidence="2">
    <location>
        <begin position="541"/>
        <end position="626"/>
    </location>
</feature>
<feature type="signal peptide" evidence="1">
    <location>
        <begin position="1"/>
        <end position="23"/>
    </location>
</feature>
<accession>A0A3B4E9P2</accession>
<dbReference type="SUPFAM" id="SSF49265">
    <property type="entry name" value="Fibronectin type III"/>
    <property type="match status" value="5"/>
</dbReference>
<dbReference type="InterPro" id="IPR013783">
    <property type="entry name" value="Ig-like_fold"/>
</dbReference>
<feature type="domain" description="Fibronectin type-III" evidence="2">
    <location>
        <begin position="455"/>
        <end position="540"/>
    </location>
</feature>
<dbReference type="InterPro" id="IPR015373">
    <property type="entry name" value="Interferon/interleukin_rcp_dom"/>
</dbReference>
<dbReference type="PROSITE" id="PS50853">
    <property type="entry name" value="FN3"/>
    <property type="match status" value="5"/>
</dbReference>
<organism evidence="3 4">
    <name type="scientific">Pygocentrus nattereri</name>
    <name type="common">Red-bellied piranha</name>
    <dbReference type="NCBI Taxonomy" id="42514"/>
    <lineage>
        <taxon>Eukaryota</taxon>
        <taxon>Metazoa</taxon>
        <taxon>Chordata</taxon>
        <taxon>Craniata</taxon>
        <taxon>Vertebrata</taxon>
        <taxon>Euteleostomi</taxon>
        <taxon>Actinopterygii</taxon>
        <taxon>Neopterygii</taxon>
        <taxon>Teleostei</taxon>
        <taxon>Ostariophysi</taxon>
        <taxon>Characiformes</taxon>
        <taxon>Characoidei</taxon>
        <taxon>Pygocentrus</taxon>
    </lineage>
</organism>
<feature type="domain" description="Fibronectin type-III" evidence="2">
    <location>
        <begin position="201"/>
        <end position="290"/>
    </location>
</feature>
<keyword evidence="4" id="KW-1185">Reference proteome</keyword>
<reference evidence="3" key="2">
    <citation type="submission" date="2025-08" db="UniProtKB">
        <authorList>
            <consortium name="Ensembl"/>
        </authorList>
    </citation>
    <scope>IDENTIFICATION</scope>
</reference>
<evidence type="ECO:0000259" key="2">
    <source>
        <dbReference type="PROSITE" id="PS50853"/>
    </source>
</evidence>
<protein>
    <recommendedName>
        <fullName evidence="2">Fibronectin type-III domain-containing protein</fullName>
    </recommendedName>
</protein>
<gene>
    <name evidence="3" type="primary">FNDC7</name>
</gene>
<feature type="domain" description="Fibronectin type-III" evidence="2">
    <location>
        <begin position="370"/>
        <end position="454"/>
    </location>
</feature>
<proteinExistence type="predicted"/>